<keyword evidence="8" id="KW-1185">Reference proteome</keyword>
<dbReference type="InterPro" id="IPR007197">
    <property type="entry name" value="rSAM"/>
</dbReference>
<dbReference type="Pfam" id="PF04055">
    <property type="entry name" value="Radical_SAM"/>
    <property type="match status" value="1"/>
</dbReference>
<evidence type="ECO:0000313" key="8">
    <source>
        <dbReference type="Proteomes" id="UP000066624"/>
    </source>
</evidence>
<reference evidence="7 8" key="1">
    <citation type="submission" date="2015-07" db="EMBL/GenBank/DDBJ databases">
        <authorList>
            <person name="Noorani M."/>
        </authorList>
    </citation>
    <scope>NUCLEOTIDE SEQUENCE [LARGE SCALE GENOMIC DNA]</scope>
    <source>
        <strain evidence="7 8">KCTC 42284</strain>
    </source>
</reference>
<accession>A0A0K0XUH9</accession>
<evidence type="ECO:0000256" key="4">
    <source>
        <dbReference type="ARBA" id="ARBA00023004"/>
    </source>
</evidence>
<dbReference type="Gene3D" id="3.20.20.70">
    <property type="entry name" value="Aldolase class I"/>
    <property type="match status" value="1"/>
</dbReference>
<dbReference type="GO" id="GO:0003824">
    <property type="term" value="F:catalytic activity"/>
    <property type="evidence" value="ECO:0007669"/>
    <property type="project" value="InterPro"/>
</dbReference>
<gene>
    <name evidence="7" type="ORF">WM2015_991</name>
</gene>
<dbReference type="SUPFAM" id="SSF102114">
    <property type="entry name" value="Radical SAM enzymes"/>
    <property type="match status" value="1"/>
</dbReference>
<dbReference type="GO" id="GO:0046872">
    <property type="term" value="F:metal ion binding"/>
    <property type="evidence" value="ECO:0007669"/>
    <property type="project" value="UniProtKB-KW"/>
</dbReference>
<evidence type="ECO:0000256" key="5">
    <source>
        <dbReference type="ARBA" id="ARBA00023014"/>
    </source>
</evidence>
<dbReference type="InterPro" id="IPR011990">
    <property type="entry name" value="TPR-like_helical_dom_sf"/>
</dbReference>
<comment type="cofactor">
    <cofactor evidence="1">
        <name>[4Fe-4S] cluster</name>
        <dbReference type="ChEBI" id="CHEBI:49883"/>
    </cofactor>
</comment>
<evidence type="ECO:0000259" key="6">
    <source>
        <dbReference type="Pfam" id="PF04055"/>
    </source>
</evidence>
<keyword evidence="4" id="KW-0408">Iron</keyword>
<dbReference type="SFLD" id="SFLDG01067">
    <property type="entry name" value="SPASM/twitch_domain_containing"/>
    <property type="match status" value="1"/>
</dbReference>
<dbReference type="InterPro" id="IPR013785">
    <property type="entry name" value="Aldolase_TIM"/>
</dbReference>
<feature type="domain" description="Radical SAM core" evidence="6">
    <location>
        <begin position="127"/>
        <end position="273"/>
    </location>
</feature>
<proteinExistence type="predicted"/>
<keyword evidence="2" id="KW-0949">S-adenosyl-L-methionine</keyword>
<sequence length="418" mass="47289">MQVKSNGAGASGPARVRRCLHEGRLAEAASVLAAALAERPSLPERPELVRDLGLALSQHGFREAARPWLEEALTHWVDDESVQQAWQRSRPPSWLEPEVYDPLQQRTLYRSSPREGSSYIYTIDVVGTCNLRCPSCPVGNRPDSERARGFMPLDRFTAIIDKIQAESPSRDPEIWLFNWGEPLLHPELPAMIGLLNARGLPSFLSTNLNVRKGLDALIEAAPGTIKISLSGFSEDSYARTHTRGKLALVRQNLERLRELIDRHQARTRVWVGQHVYRHNLDEVEAVGELCRALGFEHRPIAAFYQPMEKLLDIAEGRMVDEPVMKLMLEHPAEYLPRIAARQDRRYDCELRSNQTVINHDGQVALCCSVYEPENLLGVDFLTTSRADIEARKYRHPTCQRCYRAGLAYLPSSLSSNLR</sequence>
<evidence type="ECO:0000256" key="2">
    <source>
        <dbReference type="ARBA" id="ARBA00022691"/>
    </source>
</evidence>
<dbReference type="Gene3D" id="1.25.40.10">
    <property type="entry name" value="Tetratricopeptide repeat domain"/>
    <property type="match status" value="1"/>
</dbReference>
<dbReference type="RefSeq" id="WP_169751100.1">
    <property type="nucleotide sequence ID" value="NZ_CP012154.1"/>
</dbReference>
<keyword evidence="5" id="KW-0411">Iron-sulfur</keyword>
<protein>
    <submittedName>
        <fullName evidence="7">Radical SAM domain protein</fullName>
    </submittedName>
</protein>
<dbReference type="AlphaFoldDB" id="A0A0K0XUH9"/>
<evidence type="ECO:0000256" key="1">
    <source>
        <dbReference type="ARBA" id="ARBA00001966"/>
    </source>
</evidence>
<organism evidence="7 8">
    <name type="scientific">Wenzhouxiangella marina</name>
    <dbReference type="NCBI Taxonomy" id="1579979"/>
    <lineage>
        <taxon>Bacteria</taxon>
        <taxon>Pseudomonadati</taxon>
        <taxon>Pseudomonadota</taxon>
        <taxon>Gammaproteobacteria</taxon>
        <taxon>Chromatiales</taxon>
        <taxon>Wenzhouxiangellaceae</taxon>
        <taxon>Wenzhouxiangella</taxon>
    </lineage>
</organism>
<dbReference type="STRING" id="1579979.WM2015_991"/>
<dbReference type="CDD" id="cd01335">
    <property type="entry name" value="Radical_SAM"/>
    <property type="match status" value="1"/>
</dbReference>
<dbReference type="KEGG" id="wma:WM2015_991"/>
<dbReference type="Proteomes" id="UP000066624">
    <property type="component" value="Chromosome"/>
</dbReference>
<dbReference type="SFLD" id="SFLDS00029">
    <property type="entry name" value="Radical_SAM"/>
    <property type="match status" value="1"/>
</dbReference>
<dbReference type="PANTHER" id="PTHR11228">
    <property type="entry name" value="RADICAL SAM DOMAIN PROTEIN"/>
    <property type="match status" value="1"/>
</dbReference>
<evidence type="ECO:0000313" key="7">
    <source>
        <dbReference type="EMBL" id="AKS41369.1"/>
    </source>
</evidence>
<dbReference type="InterPro" id="IPR050377">
    <property type="entry name" value="Radical_SAM_PqqE_MftC-like"/>
</dbReference>
<dbReference type="PANTHER" id="PTHR11228:SF7">
    <property type="entry name" value="PQQA PEPTIDE CYCLASE"/>
    <property type="match status" value="1"/>
</dbReference>
<dbReference type="InterPro" id="IPR058240">
    <property type="entry name" value="rSAM_sf"/>
</dbReference>
<name>A0A0K0XUH9_9GAMM</name>
<evidence type="ECO:0000256" key="3">
    <source>
        <dbReference type="ARBA" id="ARBA00022723"/>
    </source>
</evidence>
<keyword evidence="3" id="KW-0479">Metal-binding</keyword>
<dbReference type="GO" id="GO:0051536">
    <property type="term" value="F:iron-sulfur cluster binding"/>
    <property type="evidence" value="ECO:0007669"/>
    <property type="project" value="UniProtKB-KW"/>
</dbReference>
<dbReference type="EMBL" id="CP012154">
    <property type="protein sequence ID" value="AKS41369.1"/>
    <property type="molecule type" value="Genomic_DNA"/>
</dbReference>